<gene>
    <name evidence="1" type="ORF">PQ456_12150</name>
</gene>
<protein>
    <submittedName>
        <fullName evidence="1">Uncharacterized protein</fullName>
    </submittedName>
</protein>
<dbReference type="AlphaFoldDB" id="A0AAX3LWA7"/>
<dbReference type="Proteomes" id="UP001220509">
    <property type="component" value="Chromosome"/>
</dbReference>
<dbReference type="KEGG" id="pka:PQ456_12150"/>
<keyword evidence="2" id="KW-1185">Reference proteome</keyword>
<organism evidence="1 2">
    <name type="scientific">Paenibacillus kyungheensis</name>
    <dbReference type="NCBI Taxonomy" id="1452732"/>
    <lineage>
        <taxon>Bacteria</taxon>
        <taxon>Bacillati</taxon>
        <taxon>Bacillota</taxon>
        <taxon>Bacilli</taxon>
        <taxon>Bacillales</taxon>
        <taxon>Paenibacillaceae</taxon>
        <taxon>Paenibacillus</taxon>
    </lineage>
</organism>
<evidence type="ECO:0000313" key="2">
    <source>
        <dbReference type="Proteomes" id="UP001220509"/>
    </source>
</evidence>
<accession>A0AAX3LWA7</accession>
<reference evidence="1 2" key="1">
    <citation type="submission" date="2023-02" db="EMBL/GenBank/DDBJ databases">
        <title>Genome sequence of Paenibacillus kyungheensis KACC 18744.</title>
        <authorList>
            <person name="Kim S."/>
            <person name="Heo J."/>
            <person name="Kwon S.-W."/>
        </authorList>
    </citation>
    <scope>NUCLEOTIDE SEQUENCE [LARGE SCALE GENOMIC DNA]</scope>
    <source>
        <strain evidence="1 2">KACC 18744</strain>
    </source>
</reference>
<proteinExistence type="predicted"/>
<dbReference type="EMBL" id="CP117416">
    <property type="protein sequence ID" value="WCT53962.1"/>
    <property type="molecule type" value="Genomic_DNA"/>
</dbReference>
<sequence length="171" mass="19891">MIYFVRKNQVEKLPEGDAELNYCLKQLLEQNEAILIDRMPEDLQMQSMQLLLSNPAFVMVNVQDQVQERFIRSPLKGFSSDVYEESLLLITSYVKDLQLEIEKGANALASYQQGEQQGMVRDGLRKALIDLGERREIMSIMLQEIRYRLSEQAKQEHARATERFSGDEWNS</sequence>
<dbReference type="RefSeq" id="WP_273612518.1">
    <property type="nucleotide sequence ID" value="NZ_CP117416.1"/>
</dbReference>
<name>A0AAX3LWA7_9BACL</name>
<evidence type="ECO:0000313" key="1">
    <source>
        <dbReference type="EMBL" id="WCT53962.1"/>
    </source>
</evidence>